<organism evidence="1">
    <name type="scientific">bioreactor metagenome</name>
    <dbReference type="NCBI Taxonomy" id="1076179"/>
    <lineage>
        <taxon>unclassified sequences</taxon>
        <taxon>metagenomes</taxon>
        <taxon>ecological metagenomes</taxon>
    </lineage>
</organism>
<accession>A0A645ICK6</accession>
<protein>
    <submittedName>
        <fullName evidence="1">Uncharacterized protein</fullName>
    </submittedName>
</protein>
<dbReference type="EMBL" id="VSSQ01106331">
    <property type="protein sequence ID" value="MPN46024.1"/>
    <property type="molecule type" value="Genomic_DNA"/>
</dbReference>
<name>A0A645ICK6_9ZZZZ</name>
<evidence type="ECO:0000313" key="1">
    <source>
        <dbReference type="EMBL" id="MPN46024.1"/>
    </source>
</evidence>
<reference evidence="1" key="1">
    <citation type="submission" date="2019-08" db="EMBL/GenBank/DDBJ databases">
        <authorList>
            <person name="Kucharzyk K."/>
            <person name="Murdoch R.W."/>
            <person name="Higgins S."/>
            <person name="Loffler F."/>
        </authorList>
    </citation>
    <scope>NUCLEOTIDE SEQUENCE</scope>
</reference>
<gene>
    <name evidence="1" type="ORF">SDC9_193603</name>
</gene>
<sequence>MALIHVRLELVIQHRATEQAPLNSVVRRHRGKERIEAARHVVVRAGLRDDFKAEGHRVVVVEKARVGVVLVVLEDAVQPIEARHLVGGRHGGRLAPDIRGVAQHGFVPKPGGSTL</sequence>
<dbReference type="AlphaFoldDB" id="A0A645ICK6"/>
<proteinExistence type="predicted"/>
<comment type="caution">
    <text evidence="1">The sequence shown here is derived from an EMBL/GenBank/DDBJ whole genome shotgun (WGS) entry which is preliminary data.</text>
</comment>